<dbReference type="OrthoDB" id="2537769at2759"/>
<organism evidence="2 3">
    <name type="scientific">Aureobasidium pullulans EXF-150</name>
    <dbReference type="NCBI Taxonomy" id="1043002"/>
    <lineage>
        <taxon>Eukaryota</taxon>
        <taxon>Fungi</taxon>
        <taxon>Dikarya</taxon>
        <taxon>Ascomycota</taxon>
        <taxon>Pezizomycotina</taxon>
        <taxon>Dothideomycetes</taxon>
        <taxon>Dothideomycetidae</taxon>
        <taxon>Dothideales</taxon>
        <taxon>Saccotheciaceae</taxon>
        <taxon>Aureobasidium</taxon>
    </lineage>
</organism>
<dbReference type="InterPro" id="IPR012808">
    <property type="entry name" value="CHP02453"/>
</dbReference>
<feature type="region of interest" description="Disordered" evidence="1">
    <location>
        <begin position="1"/>
        <end position="141"/>
    </location>
</feature>
<gene>
    <name evidence="2" type="ORF">M438DRAFT_344718</name>
</gene>
<feature type="compositionally biased region" description="Polar residues" evidence="1">
    <location>
        <begin position="90"/>
        <end position="99"/>
    </location>
</feature>
<dbReference type="HOGENOM" id="CLU_036742_0_1_1"/>
<dbReference type="AlphaFoldDB" id="A0A074XIP9"/>
<accession>A0A074XIP9</accession>
<evidence type="ECO:0000256" key="1">
    <source>
        <dbReference type="SAM" id="MobiDB-lite"/>
    </source>
</evidence>
<dbReference type="STRING" id="1043002.A0A074XIP9"/>
<reference evidence="2 3" key="1">
    <citation type="journal article" date="2014" name="BMC Genomics">
        <title>Genome sequencing of four Aureobasidium pullulans varieties: biotechnological potential, stress tolerance, and description of new species.</title>
        <authorList>
            <person name="Gostin Ar C."/>
            <person name="Ohm R.A."/>
            <person name="Kogej T."/>
            <person name="Sonjak S."/>
            <person name="Turk M."/>
            <person name="Zajc J."/>
            <person name="Zalar P."/>
            <person name="Grube M."/>
            <person name="Sun H."/>
            <person name="Han J."/>
            <person name="Sharma A."/>
            <person name="Chiniquy J."/>
            <person name="Ngan C.Y."/>
            <person name="Lipzen A."/>
            <person name="Barry K."/>
            <person name="Grigoriev I.V."/>
            <person name="Gunde-Cimerman N."/>
        </authorList>
    </citation>
    <scope>NUCLEOTIDE SEQUENCE [LARGE SCALE GENOMIC DNA]</scope>
    <source>
        <strain evidence="2 3">EXF-150</strain>
    </source>
</reference>
<evidence type="ECO:0000313" key="2">
    <source>
        <dbReference type="EMBL" id="KEQ85383.1"/>
    </source>
</evidence>
<feature type="compositionally biased region" description="Acidic residues" evidence="1">
    <location>
        <begin position="63"/>
        <end position="74"/>
    </location>
</feature>
<feature type="region of interest" description="Disordered" evidence="1">
    <location>
        <begin position="373"/>
        <end position="412"/>
    </location>
</feature>
<dbReference type="RefSeq" id="XP_029761570.1">
    <property type="nucleotide sequence ID" value="XM_029905287.1"/>
</dbReference>
<proteinExistence type="predicted"/>
<dbReference type="PANTHER" id="PTHR36452:SF1">
    <property type="entry name" value="DUF2461 DOMAIN-CONTAINING PROTEIN"/>
    <property type="match status" value="1"/>
</dbReference>
<keyword evidence="3" id="KW-1185">Reference proteome</keyword>
<sequence length="412" mass="46040">MARKSANTIESDEAKDPSIGDRKRKQPSTRASQRAATKSRYFEHNTDESGEEAPEDSSSSVDVESEDDSDDEPEEHSSEEEQRPRKRRTPASTKTSQTAPAAGTKGKELWRQGVSTGLAPGTQVIIKKPKPRAAGSTPYSDDTIHPNTMLFLKDLKANNDREWLKMYDADYRSSLKDWNSFVEALTEKLTEIDDTIPELPLKDVVFRIYRDIRFSKDPTPYKPYFSAAWSRTGRKGPYAAYYVQISPNDSFVGGGYWSPDARALAALRNTIDKNPQRLKDVLMNDQMRAEFLSGSSAKGAVKAFIKTNAETALKTKPKGYDAGHPDIDLLRLRRFTVGTKLTDAEVLDAQVLRRIADLFSALHPFIACLNRISLPDPGEEETDADDDDEDGDEEQEAEDEQNEESETEASDA</sequence>
<feature type="compositionally biased region" description="Basic and acidic residues" evidence="1">
    <location>
        <begin position="12"/>
        <end position="21"/>
    </location>
</feature>
<dbReference type="NCBIfam" id="TIGR02453">
    <property type="entry name" value="TIGR02453 family protein"/>
    <property type="match status" value="1"/>
</dbReference>
<dbReference type="Proteomes" id="UP000030706">
    <property type="component" value="Unassembled WGS sequence"/>
</dbReference>
<name>A0A074XIP9_AURPU</name>
<dbReference type="Pfam" id="PF09365">
    <property type="entry name" value="DUF2461"/>
    <property type="match status" value="1"/>
</dbReference>
<dbReference type="EMBL" id="KL584980">
    <property type="protein sequence ID" value="KEQ85383.1"/>
    <property type="molecule type" value="Genomic_DNA"/>
</dbReference>
<feature type="compositionally biased region" description="Acidic residues" evidence="1">
    <location>
        <begin position="377"/>
        <end position="412"/>
    </location>
</feature>
<dbReference type="PANTHER" id="PTHR36452">
    <property type="entry name" value="CHROMOSOME 12, WHOLE GENOME SHOTGUN SEQUENCE"/>
    <property type="match status" value="1"/>
</dbReference>
<dbReference type="GeneID" id="40747593"/>
<evidence type="ECO:0000313" key="3">
    <source>
        <dbReference type="Proteomes" id="UP000030706"/>
    </source>
</evidence>
<protein>
    <submittedName>
        <fullName evidence="2">Uncharacterized protein</fullName>
    </submittedName>
</protein>